<evidence type="ECO:0000313" key="3">
    <source>
        <dbReference type="EMBL" id="OXM14230.1"/>
    </source>
</evidence>
<dbReference type="RefSeq" id="WP_089525052.1">
    <property type="nucleotide sequence ID" value="NZ_NMUQ01000002.1"/>
</dbReference>
<dbReference type="Proteomes" id="UP000215145">
    <property type="component" value="Unassembled WGS sequence"/>
</dbReference>
<organism evidence="3 4">
    <name type="scientific">Paenibacillus herberti</name>
    <dbReference type="NCBI Taxonomy" id="1619309"/>
    <lineage>
        <taxon>Bacteria</taxon>
        <taxon>Bacillati</taxon>
        <taxon>Bacillota</taxon>
        <taxon>Bacilli</taxon>
        <taxon>Bacillales</taxon>
        <taxon>Paenibacillaceae</taxon>
        <taxon>Paenibacillus</taxon>
    </lineage>
</organism>
<evidence type="ECO:0000256" key="1">
    <source>
        <dbReference type="ARBA" id="ARBA00008542"/>
    </source>
</evidence>
<reference evidence="3 4" key="1">
    <citation type="submission" date="2017-07" db="EMBL/GenBank/DDBJ databases">
        <title>Paenibacillus herberti R33 genome sequencing and assembly.</title>
        <authorList>
            <person name="Su W."/>
        </authorList>
    </citation>
    <scope>NUCLEOTIDE SEQUENCE [LARGE SCALE GENOMIC DNA]</scope>
    <source>
        <strain evidence="3 4">R33</strain>
    </source>
</reference>
<dbReference type="InterPro" id="IPR006286">
    <property type="entry name" value="C56_PfpI-like"/>
</dbReference>
<evidence type="ECO:0000259" key="2">
    <source>
        <dbReference type="Pfam" id="PF01965"/>
    </source>
</evidence>
<dbReference type="SUPFAM" id="SSF52317">
    <property type="entry name" value="Class I glutamine amidotransferase-like"/>
    <property type="match status" value="1"/>
</dbReference>
<dbReference type="InterPro" id="IPR029062">
    <property type="entry name" value="Class_I_gatase-like"/>
</dbReference>
<name>A0A229NWJ8_9BACL</name>
<keyword evidence="3" id="KW-0645">Protease</keyword>
<accession>A0A229NWJ8</accession>
<keyword evidence="3" id="KW-0378">Hydrolase</keyword>
<feature type="domain" description="DJ-1/PfpI" evidence="2">
    <location>
        <begin position="3"/>
        <end position="166"/>
    </location>
</feature>
<dbReference type="GO" id="GO:0008233">
    <property type="term" value="F:peptidase activity"/>
    <property type="evidence" value="ECO:0007669"/>
    <property type="project" value="UniProtKB-KW"/>
</dbReference>
<dbReference type="CDD" id="cd03134">
    <property type="entry name" value="GATase1_PfpI_like"/>
    <property type="match status" value="1"/>
</dbReference>
<dbReference type="PANTHER" id="PTHR42733:SF2">
    <property type="entry name" value="DJ-1_THIJ_PFPI FAMILY PROTEIN"/>
    <property type="match status" value="1"/>
</dbReference>
<keyword evidence="4" id="KW-1185">Reference proteome</keyword>
<comment type="similarity">
    <text evidence="1">Belongs to the peptidase C56 family.</text>
</comment>
<protein>
    <submittedName>
        <fullName evidence="3">Protease</fullName>
    </submittedName>
</protein>
<gene>
    <name evidence="3" type="ORF">CGZ75_14805</name>
</gene>
<dbReference type="NCBIfam" id="TIGR01382">
    <property type="entry name" value="PfpI"/>
    <property type="match status" value="1"/>
</dbReference>
<dbReference type="PROSITE" id="PS51276">
    <property type="entry name" value="PEPTIDASE_C56_PFPI"/>
    <property type="match status" value="1"/>
</dbReference>
<dbReference type="OrthoDB" id="9792284at2"/>
<comment type="caution">
    <text evidence="3">The sequence shown here is derived from an EMBL/GenBank/DDBJ whole genome shotgun (WGS) entry which is preliminary data.</text>
</comment>
<sequence>MVKVAFLLGSQFEDSEMQAPYEAIRAEGHETVIIGLKAGEKLQGKQQKVEYTAELSIKDAKPEEYDAVVIPGGSSPEALRNDSSIQSFVQRLDEEGKTIAAICHGPQILISAGLAKGRTLTCYAALRDDLANAGANYVDQEVVVDKNFVTSRTPQDEPAFIRETLKGIRSRSAQSAR</sequence>
<evidence type="ECO:0000313" key="4">
    <source>
        <dbReference type="Proteomes" id="UP000215145"/>
    </source>
</evidence>
<dbReference type="AlphaFoldDB" id="A0A229NWJ8"/>
<proteinExistence type="inferred from homology"/>
<dbReference type="Gene3D" id="3.40.50.880">
    <property type="match status" value="1"/>
</dbReference>
<dbReference type="PANTHER" id="PTHR42733">
    <property type="entry name" value="DJ-1 PROTEIN"/>
    <property type="match status" value="1"/>
</dbReference>
<dbReference type="GO" id="GO:0006508">
    <property type="term" value="P:proteolysis"/>
    <property type="evidence" value="ECO:0007669"/>
    <property type="project" value="UniProtKB-KW"/>
</dbReference>
<dbReference type="EMBL" id="NMUQ01000002">
    <property type="protein sequence ID" value="OXM14230.1"/>
    <property type="molecule type" value="Genomic_DNA"/>
</dbReference>
<dbReference type="InterPro" id="IPR002818">
    <property type="entry name" value="DJ-1/PfpI"/>
</dbReference>
<dbReference type="Pfam" id="PF01965">
    <property type="entry name" value="DJ-1_PfpI"/>
    <property type="match status" value="1"/>
</dbReference>